<evidence type="ECO:0000256" key="1">
    <source>
        <dbReference type="ARBA" id="ARBA00010048"/>
    </source>
</evidence>
<evidence type="ECO:0008006" key="7">
    <source>
        <dbReference type="Google" id="ProtNLM"/>
    </source>
</evidence>
<dbReference type="GO" id="GO:0015631">
    <property type="term" value="F:tubulin binding"/>
    <property type="evidence" value="ECO:0007669"/>
    <property type="project" value="TreeGrafter"/>
</dbReference>
<dbReference type="SUPFAM" id="SSF46579">
    <property type="entry name" value="Prefoldin"/>
    <property type="match status" value="1"/>
</dbReference>
<feature type="region of interest" description="Disordered" evidence="4">
    <location>
        <begin position="1"/>
        <end position="21"/>
    </location>
</feature>
<organism evidence="5 6">
    <name type="scientific">Colletotrichum noveboracense</name>
    <dbReference type="NCBI Taxonomy" id="2664923"/>
    <lineage>
        <taxon>Eukaryota</taxon>
        <taxon>Fungi</taxon>
        <taxon>Dikarya</taxon>
        <taxon>Ascomycota</taxon>
        <taxon>Pezizomycotina</taxon>
        <taxon>Sordariomycetes</taxon>
        <taxon>Hypocreomycetidae</taxon>
        <taxon>Glomerellales</taxon>
        <taxon>Glomerellaceae</taxon>
        <taxon>Colletotrichum</taxon>
        <taxon>Colletotrichum gloeosporioides species complex</taxon>
    </lineage>
</organism>
<dbReference type="CDD" id="cd23156">
    <property type="entry name" value="Prefoldin_3"/>
    <property type="match status" value="1"/>
</dbReference>
<reference evidence="5" key="1">
    <citation type="submission" date="2022-08" db="EMBL/GenBank/DDBJ databases">
        <authorList>
            <person name="Giroux E."/>
            <person name="Giroux E."/>
        </authorList>
    </citation>
    <scope>NUCLEOTIDE SEQUENCE</scope>
    <source>
        <strain evidence="5">H1091258</strain>
    </source>
</reference>
<comment type="caution">
    <text evidence="5">The sequence shown here is derived from an EMBL/GenBank/DDBJ whole genome shotgun (WGS) entry which is preliminary data.</text>
</comment>
<dbReference type="PANTHER" id="PTHR12409:SF0">
    <property type="entry name" value="PREFOLDIN SUBUNIT 3"/>
    <property type="match status" value="1"/>
</dbReference>
<feature type="region of interest" description="Disordered" evidence="4">
    <location>
        <begin position="178"/>
        <end position="198"/>
    </location>
</feature>
<dbReference type="InterPro" id="IPR004127">
    <property type="entry name" value="Prefoldin_subunit_alpha"/>
</dbReference>
<dbReference type="InterPro" id="IPR009053">
    <property type="entry name" value="Prefoldin"/>
</dbReference>
<evidence type="ECO:0000313" key="5">
    <source>
        <dbReference type="EMBL" id="CAI0651397.1"/>
    </source>
</evidence>
<comment type="similarity">
    <text evidence="1">Belongs to the prefoldin subunit alpha family.</text>
</comment>
<dbReference type="PANTHER" id="PTHR12409">
    <property type="entry name" value="PREFOLDIN SUBUNIT 3"/>
    <property type="match status" value="1"/>
</dbReference>
<dbReference type="EMBL" id="CAMGZC010001073">
    <property type="protein sequence ID" value="CAI0651397.1"/>
    <property type="molecule type" value="Genomic_DNA"/>
</dbReference>
<dbReference type="GO" id="GO:0005737">
    <property type="term" value="C:cytoplasm"/>
    <property type="evidence" value="ECO:0007669"/>
    <property type="project" value="TreeGrafter"/>
</dbReference>
<keyword evidence="6" id="KW-1185">Reference proteome</keyword>
<dbReference type="Pfam" id="PF02996">
    <property type="entry name" value="Prefoldin"/>
    <property type="match status" value="1"/>
</dbReference>
<dbReference type="Proteomes" id="UP001152533">
    <property type="component" value="Unassembled WGS sequence"/>
</dbReference>
<protein>
    <recommendedName>
        <fullName evidence="7">Prefoldin subunit 3</fullName>
    </recommendedName>
</protein>
<evidence type="ECO:0000256" key="2">
    <source>
        <dbReference type="ARBA" id="ARBA00011695"/>
    </source>
</evidence>
<evidence type="ECO:0000256" key="3">
    <source>
        <dbReference type="ARBA" id="ARBA00023186"/>
    </source>
</evidence>
<gene>
    <name evidence="5" type="ORF">CGXH109_LOCUS106002</name>
</gene>
<name>A0A9W4S2S2_9PEZI</name>
<proteinExistence type="inferred from homology"/>
<dbReference type="PROSITE" id="PS51257">
    <property type="entry name" value="PROKAR_LIPOPROTEIN"/>
    <property type="match status" value="1"/>
</dbReference>
<dbReference type="InterPro" id="IPR016655">
    <property type="entry name" value="PFD3"/>
</dbReference>
<dbReference type="GO" id="GO:0007017">
    <property type="term" value="P:microtubule-based process"/>
    <property type="evidence" value="ECO:0007669"/>
    <property type="project" value="TreeGrafter"/>
</dbReference>
<feature type="compositionally biased region" description="Basic and acidic residues" evidence="4">
    <location>
        <begin position="1"/>
        <end position="19"/>
    </location>
</feature>
<evidence type="ECO:0000313" key="6">
    <source>
        <dbReference type="Proteomes" id="UP001152533"/>
    </source>
</evidence>
<dbReference type="AlphaFoldDB" id="A0A9W4S2S2"/>
<dbReference type="FunFam" id="1.10.287.370:FF:000001">
    <property type="entry name" value="Prefoldin subunit 3"/>
    <property type="match status" value="1"/>
</dbReference>
<keyword evidence="3" id="KW-0143">Chaperone</keyword>
<dbReference type="GO" id="GO:0016272">
    <property type="term" value="C:prefoldin complex"/>
    <property type="evidence" value="ECO:0007669"/>
    <property type="project" value="InterPro"/>
</dbReference>
<sequence>MDERPPALRIGTDTEKTNEGHTTGQFGNTWCACRKYQFMELNLQKRMAGLKDKIPDIQKTLDSVQFLKLRQGNKIGGVDTAQDEDEPIETTFELNDTLYSKAKIPPTNEVYIWLGANVMLSYPIDEAETLLQSKFSTAKLSLSNCEEDLDFLREQITREQTMEVAIARVYNWEVVQKRKDKEDGKGAEKDEDKTKAGG</sequence>
<dbReference type="GO" id="GO:0007021">
    <property type="term" value="P:tubulin complex assembly"/>
    <property type="evidence" value="ECO:0007669"/>
    <property type="project" value="TreeGrafter"/>
</dbReference>
<dbReference type="GO" id="GO:0006457">
    <property type="term" value="P:protein folding"/>
    <property type="evidence" value="ECO:0007669"/>
    <property type="project" value="InterPro"/>
</dbReference>
<dbReference type="Gene3D" id="1.10.287.370">
    <property type="match status" value="1"/>
</dbReference>
<evidence type="ECO:0000256" key="4">
    <source>
        <dbReference type="SAM" id="MobiDB-lite"/>
    </source>
</evidence>
<comment type="subunit">
    <text evidence="2">Heterohexamer of two PFD-alpha type and four PFD-beta type subunits.</text>
</comment>
<accession>A0A9W4S2S2</accession>